<evidence type="ECO:0000256" key="1">
    <source>
        <dbReference type="SAM" id="Phobius"/>
    </source>
</evidence>
<dbReference type="KEGG" id="mliy:RYJ27_08060"/>
<dbReference type="EMBL" id="CP137080">
    <property type="protein sequence ID" value="WOQ68674.1"/>
    <property type="molecule type" value="Genomic_DNA"/>
</dbReference>
<feature type="transmembrane region" description="Helical" evidence="1">
    <location>
        <begin position="21"/>
        <end position="46"/>
    </location>
</feature>
<dbReference type="RefSeq" id="WP_330169816.1">
    <property type="nucleotide sequence ID" value="NZ_CP137080.1"/>
</dbReference>
<evidence type="ECO:0000259" key="2">
    <source>
        <dbReference type="Pfam" id="PF06724"/>
    </source>
</evidence>
<dbReference type="AlphaFoldDB" id="A0AAU0MFB7"/>
<keyword evidence="1" id="KW-1133">Transmembrane helix</keyword>
<proteinExistence type="predicted"/>
<protein>
    <submittedName>
        <fullName evidence="3">DUF1206 domain-containing protein</fullName>
    </submittedName>
</protein>
<keyword evidence="1" id="KW-0472">Membrane</keyword>
<dbReference type="Pfam" id="PF06724">
    <property type="entry name" value="DUF1206"/>
    <property type="match status" value="3"/>
</dbReference>
<feature type="transmembrane region" description="Helical" evidence="1">
    <location>
        <begin position="236"/>
        <end position="261"/>
    </location>
</feature>
<sequence>MGSDTADGLARTTSSHPAVRVLARAGYAANGVVHLLIGAVVLAVAFGGSGEGDQQGAFRAIAQAPLGGVALWALALALAALTLWYIAEGILASGESTARRWGRRLAEWGKAIVYASLAATAVSIALGARPDGDESTRSMSRALLALPAGPFLVGAIGVGVVVVGGVFVVRGVTRGFLPKITPPGGILGRVVTATGVVGYIAKGVALAVVGALLTTAAVTVDPGASGGLDAAIKSLLALPFGTALVAAVGIGLIAYAVYCFFRARYARL</sequence>
<gene>
    <name evidence="3" type="ORF">RYJ27_08060</name>
</gene>
<feature type="transmembrane region" description="Helical" evidence="1">
    <location>
        <begin position="148"/>
        <end position="169"/>
    </location>
</feature>
<feature type="domain" description="DUF1206" evidence="2">
    <location>
        <begin position="109"/>
        <end position="174"/>
    </location>
</feature>
<keyword evidence="4" id="KW-1185">Reference proteome</keyword>
<feature type="transmembrane region" description="Helical" evidence="1">
    <location>
        <begin position="190"/>
        <end position="216"/>
    </location>
</feature>
<accession>A0AAU0MFB7</accession>
<keyword evidence="1" id="KW-0812">Transmembrane</keyword>
<feature type="domain" description="DUF1206" evidence="2">
    <location>
        <begin position="197"/>
        <end position="265"/>
    </location>
</feature>
<name>A0AAU0MFB7_9MICO</name>
<feature type="transmembrane region" description="Helical" evidence="1">
    <location>
        <begin position="66"/>
        <end position="87"/>
    </location>
</feature>
<evidence type="ECO:0000313" key="4">
    <source>
        <dbReference type="Proteomes" id="UP001329313"/>
    </source>
</evidence>
<organism evidence="3 4">
    <name type="scientific">Microbacterium limosum</name>
    <dbReference type="NCBI Taxonomy" id="3079935"/>
    <lineage>
        <taxon>Bacteria</taxon>
        <taxon>Bacillati</taxon>
        <taxon>Actinomycetota</taxon>
        <taxon>Actinomycetes</taxon>
        <taxon>Micrococcales</taxon>
        <taxon>Microbacteriaceae</taxon>
        <taxon>Microbacterium</taxon>
    </lineage>
</organism>
<reference evidence="3 4" key="1">
    <citation type="submission" date="2023-10" db="EMBL/GenBank/DDBJ databases">
        <title>Y20.</title>
        <authorList>
            <person name="Zhang G."/>
            <person name="Ding Y."/>
        </authorList>
    </citation>
    <scope>NUCLEOTIDE SEQUENCE [LARGE SCALE GENOMIC DNA]</scope>
    <source>
        <strain evidence="3 4">Y20</strain>
    </source>
</reference>
<dbReference type="InterPro" id="IPR009597">
    <property type="entry name" value="DUF1206"/>
</dbReference>
<dbReference type="Proteomes" id="UP001329313">
    <property type="component" value="Chromosome"/>
</dbReference>
<evidence type="ECO:0000313" key="3">
    <source>
        <dbReference type="EMBL" id="WOQ68674.1"/>
    </source>
</evidence>
<feature type="domain" description="DUF1206" evidence="2">
    <location>
        <begin position="25"/>
        <end position="90"/>
    </location>
</feature>
<feature type="transmembrane region" description="Helical" evidence="1">
    <location>
        <begin position="108"/>
        <end position="128"/>
    </location>
</feature>